<feature type="region of interest" description="Disordered" evidence="3">
    <location>
        <begin position="303"/>
        <end position="326"/>
    </location>
</feature>
<dbReference type="eggNOG" id="KOG2335">
    <property type="taxonomic scope" value="Eukaryota"/>
</dbReference>
<dbReference type="InterPro" id="IPR035587">
    <property type="entry name" value="DUS-like_FMN-bd"/>
</dbReference>
<feature type="domain" description="DUS-like FMN-binding" evidence="4">
    <location>
        <begin position="193"/>
        <end position="314"/>
    </location>
</feature>
<dbReference type="PANTHER" id="PTHR11082">
    <property type="entry name" value="TRNA-DIHYDROURIDINE SYNTHASE"/>
    <property type="match status" value="1"/>
</dbReference>
<organism evidence="5 6">
    <name type="scientific">Arthroderma otae (strain ATCC MYA-4605 / CBS 113480)</name>
    <name type="common">Microsporum canis</name>
    <dbReference type="NCBI Taxonomy" id="554155"/>
    <lineage>
        <taxon>Eukaryota</taxon>
        <taxon>Fungi</taxon>
        <taxon>Dikarya</taxon>
        <taxon>Ascomycota</taxon>
        <taxon>Pezizomycotina</taxon>
        <taxon>Eurotiomycetes</taxon>
        <taxon>Eurotiomycetidae</taxon>
        <taxon>Onygenales</taxon>
        <taxon>Arthrodermataceae</taxon>
        <taxon>Microsporum</taxon>
    </lineage>
</organism>
<dbReference type="CDD" id="cd02801">
    <property type="entry name" value="DUS_like_FMN"/>
    <property type="match status" value="1"/>
</dbReference>
<dbReference type="Gene3D" id="3.20.20.70">
    <property type="entry name" value="Aldolase class I"/>
    <property type="match status" value="1"/>
</dbReference>
<evidence type="ECO:0000313" key="5">
    <source>
        <dbReference type="EMBL" id="EEQ27123.1"/>
    </source>
</evidence>
<name>C5FBD9_ARTOC</name>
<keyword evidence="1" id="KW-0521">NADP</keyword>
<dbReference type="VEuPathDB" id="FungiDB:MCYG_00011"/>
<evidence type="ECO:0000313" key="6">
    <source>
        <dbReference type="Proteomes" id="UP000002035"/>
    </source>
</evidence>
<dbReference type="GeneID" id="9223279"/>
<dbReference type="RefSeq" id="XP_002849907.1">
    <property type="nucleotide sequence ID" value="XM_002849861.1"/>
</dbReference>
<evidence type="ECO:0000259" key="4">
    <source>
        <dbReference type="Pfam" id="PF01207"/>
    </source>
</evidence>
<dbReference type="EMBL" id="DS995701">
    <property type="protein sequence ID" value="EEQ27123.1"/>
    <property type="molecule type" value="Genomic_DNA"/>
</dbReference>
<gene>
    <name evidence="5" type="ORF">MCYG_00011</name>
</gene>
<dbReference type="Pfam" id="PF01207">
    <property type="entry name" value="Dus"/>
    <property type="match status" value="1"/>
</dbReference>
<dbReference type="GO" id="GO:0017150">
    <property type="term" value="F:tRNA dihydrouridine synthase activity"/>
    <property type="evidence" value="ECO:0007669"/>
    <property type="project" value="TreeGrafter"/>
</dbReference>
<feature type="region of interest" description="Disordered" evidence="3">
    <location>
        <begin position="538"/>
        <end position="573"/>
    </location>
</feature>
<dbReference type="InterPro" id="IPR013785">
    <property type="entry name" value="Aldolase_TIM"/>
</dbReference>
<dbReference type="Proteomes" id="UP000002035">
    <property type="component" value="Unassembled WGS sequence"/>
</dbReference>
<dbReference type="HOGENOM" id="CLU_475620_0_0_1"/>
<feature type="compositionally biased region" description="Polar residues" evidence="3">
    <location>
        <begin position="563"/>
        <end position="573"/>
    </location>
</feature>
<evidence type="ECO:0000256" key="3">
    <source>
        <dbReference type="SAM" id="MobiDB-lite"/>
    </source>
</evidence>
<keyword evidence="2" id="KW-0520">NAD</keyword>
<dbReference type="STRING" id="554155.C5FBD9"/>
<protein>
    <submittedName>
        <fullName evidence="5">tRNA-dihydrouridine synthase 1</fullName>
    </submittedName>
</protein>
<dbReference type="SUPFAM" id="SSF51395">
    <property type="entry name" value="FMN-linked oxidoreductases"/>
    <property type="match status" value="1"/>
</dbReference>
<feature type="compositionally biased region" description="Basic residues" evidence="3">
    <location>
        <begin position="390"/>
        <end position="402"/>
    </location>
</feature>
<evidence type="ECO:0000256" key="2">
    <source>
        <dbReference type="ARBA" id="ARBA00023027"/>
    </source>
</evidence>
<keyword evidence="6" id="KW-1185">Reference proteome</keyword>
<dbReference type="AlphaFoldDB" id="C5FBD9"/>
<dbReference type="PANTHER" id="PTHR11082:SF5">
    <property type="entry name" value="TRNA-DIHYDROURIDINE(16_17) SYNTHASE [NAD(P)(+)]-LIKE"/>
    <property type="match status" value="1"/>
</dbReference>
<sequence>MSSNPQQMFPDSWIHEQEFREQVEAIVTEERRTSGKSPTPDDFIHRPEFQELVKTALESVQELYPQNLLGSQADGTQSQISTDANNGNVEVDEKQIDSFGLDMIFGQDDMDDSFSQESQEWMSQQHHDDRKNIENDEVAADDRASSDAAVTATEPYLDGNPKYDRPLIVQFCANNPDELLRAARHVEGYCDAEDPDLIYKLINKLHAELSIPVTAKFRILETKEKTLEYAKMILSAGASILSVHGRRREQKGHNTGVANWEYIRYLRDNLPPETVIFANGNILNHGDIRDCLESTGADGVMSAEGNLSDPTIFSTPPPPGSEGRIYWRGRDGRGGYRLDYVLRQYIDLIYKYVLEQEPPQREPLYHPDDPALESSSRADEAAEDEAQQPPRKKQKQGRRMKKATSTNLTTMQGHLFQLLRHLISHRTDIRDALARCHGGDMPQFEKVVRLVDQAVKQGMQEYEQNPSWQHITPASKPGVVKSEESKATMEKYQRPWWVCQPFIRPLPEEALQIGSLQLKKKDIPAEGTYPIPAQVVTEIEDESNGNGTDTLGSVDDASESRKLTITPSSLVSG</sequence>
<proteinExistence type="predicted"/>
<feature type="compositionally biased region" description="Basic and acidic residues" evidence="3">
    <location>
        <begin position="360"/>
        <end position="369"/>
    </location>
</feature>
<feature type="region of interest" description="Disordered" evidence="3">
    <location>
        <begin position="360"/>
        <end position="407"/>
    </location>
</feature>
<accession>C5FBD9</accession>
<evidence type="ECO:0000256" key="1">
    <source>
        <dbReference type="ARBA" id="ARBA00022857"/>
    </source>
</evidence>
<reference evidence="6" key="1">
    <citation type="journal article" date="2012" name="MBio">
        <title>Comparative genome analysis of Trichophyton rubrum and related dermatophytes reveals candidate genes involved in infection.</title>
        <authorList>
            <person name="Martinez D.A."/>
            <person name="Oliver B.G."/>
            <person name="Graeser Y."/>
            <person name="Goldberg J.M."/>
            <person name="Li W."/>
            <person name="Martinez-Rossi N.M."/>
            <person name="Monod M."/>
            <person name="Shelest E."/>
            <person name="Barton R.C."/>
            <person name="Birch E."/>
            <person name="Brakhage A.A."/>
            <person name="Chen Z."/>
            <person name="Gurr S.J."/>
            <person name="Heiman D."/>
            <person name="Heitman J."/>
            <person name="Kosti I."/>
            <person name="Rossi A."/>
            <person name="Saif S."/>
            <person name="Samalova M."/>
            <person name="Saunders C.W."/>
            <person name="Shea T."/>
            <person name="Summerbell R.C."/>
            <person name="Xu J."/>
            <person name="Young S."/>
            <person name="Zeng Q."/>
            <person name="Birren B.W."/>
            <person name="Cuomo C.A."/>
            <person name="White T.C."/>
        </authorList>
    </citation>
    <scope>NUCLEOTIDE SEQUENCE [LARGE SCALE GENOMIC DNA]</scope>
    <source>
        <strain evidence="6">ATCC MYA-4605 / CBS 113480</strain>
    </source>
</reference>
<dbReference type="OrthoDB" id="272303at2759"/>